<dbReference type="Proteomes" id="UP001153332">
    <property type="component" value="Unassembled WGS sequence"/>
</dbReference>
<evidence type="ECO:0000313" key="2">
    <source>
        <dbReference type="Proteomes" id="UP001153332"/>
    </source>
</evidence>
<reference evidence="1" key="1">
    <citation type="submission" date="2022-12" db="EMBL/GenBank/DDBJ databases">
        <title>Genome Sequence of Lasiodiplodia mahajangana.</title>
        <authorList>
            <person name="Buettner E."/>
        </authorList>
    </citation>
    <scope>NUCLEOTIDE SEQUENCE</scope>
    <source>
        <strain evidence="1">VT137</strain>
    </source>
</reference>
<protein>
    <submittedName>
        <fullName evidence="1">Uncharacterized protein</fullName>
    </submittedName>
</protein>
<keyword evidence="2" id="KW-1185">Reference proteome</keyword>
<gene>
    <name evidence="1" type="ORF">O1611_g6025</name>
</gene>
<proteinExistence type="predicted"/>
<accession>A0ACC2JJA6</accession>
<comment type="caution">
    <text evidence="1">The sequence shown here is derived from an EMBL/GenBank/DDBJ whole genome shotgun (WGS) entry which is preliminary data.</text>
</comment>
<evidence type="ECO:0000313" key="1">
    <source>
        <dbReference type="EMBL" id="KAJ8127611.1"/>
    </source>
</evidence>
<organism evidence="1 2">
    <name type="scientific">Lasiodiplodia mahajangana</name>
    <dbReference type="NCBI Taxonomy" id="1108764"/>
    <lineage>
        <taxon>Eukaryota</taxon>
        <taxon>Fungi</taxon>
        <taxon>Dikarya</taxon>
        <taxon>Ascomycota</taxon>
        <taxon>Pezizomycotina</taxon>
        <taxon>Dothideomycetes</taxon>
        <taxon>Dothideomycetes incertae sedis</taxon>
        <taxon>Botryosphaeriales</taxon>
        <taxon>Botryosphaeriaceae</taxon>
        <taxon>Lasiodiplodia</taxon>
    </lineage>
</organism>
<dbReference type="EMBL" id="JAPUUL010001363">
    <property type="protein sequence ID" value="KAJ8127611.1"/>
    <property type="molecule type" value="Genomic_DNA"/>
</dbReference>
<sequence length="166" mass="18347">MVTFNIAYSAPINGAGATPTLTQAQVWDGLKMKVRRAQDFVPAITECQVLAEETLPSGEEQITRQVQFVSTTAHSSGGWVKEVCVHYAPCRVVFKQEDGSTVTNIISKDANGELIMSYVFEWRHADVAEGSERASQLEEAHWKMAKMAVESSITSIRRLLSEGKIQ</sequence>
<name>A0ACC2JJA6_9PEZI</name>